<dbReference type="SUPFAM" id="SSF51735">
    <property type="entry name" value="NAD(P)-binding Rossmann-fold domains"/>
    <property type="match status" value="1"/>
</dbReference>
<evidence type="ECO:0000259" key="3">
    <source>
        <dbReference type="Pfam" id="PF08338"/>
    </source>
</evidence>
<dbReference type="NCBIfam" id="TIGR01777">
    <property type="entry name" value="yfcH"/>
    <property type="match status" value="1"/>
</dbReference>
<accession>A0A0X3AR11</accession>
<feature type="domain" description="NAD-dependent epimerase/dehydratase" evidence="2">
    <location>
        <begin position="7"/>
        <end position="219"/>
    </location>
</feature>
<comment type="similarity">
    <text evidence="1">Belongs to the NAD(P)-dependent epimerase/dehydratase family. SDR39U1 subfamily.</text>
</comment>
<dbReference type="Pfam" id="PF01370">
    <property type="entry name" value="Epimerase"/>
    <property type="match status" value="1"/>
</dbReference>
<dbReference type="InterPro" id="IPR001509">
    <property type="entry name" value="Epimerase_deHydtase"/>
</dbReference>
<dbReference type="InterPro" id="IPR036291">
    <property type="entry name" value="NAD(P)-bd_dom_sf"/>
</dbReference>
<dbReference type="InterPro" id="IPR013549">
    <property type="entry name" value="DUF1731"/>
</dbReference>
<evidence type="ECO:0000259" key="2">
    <source>
        <dbReference type="Pfam" id="PF01370"/>
    </source>
</evidence>
<dbReference type="PANTHER" id="PTHR11092">
    <property type="entry name" value="SUGAR NUCLEOTIDE EPIMERASE RELATED"/>
    <property type="match status" value="1"/>
</dbReference>
<keyword evidence="5" id="KW-1185">Reference proteome</keyword>
<name>A0A0X3AR11_9FLAO</name>
<dbReference type="RefSeq" id="WP_055426005.1">
    <property type="nucleotide sequence ID" value="NZ_FCOR01000011.1"/>
</dbReference>
<dbReference type="Gene3D" id="3.40.50.720">
    <property type="entry name" value="NAD(P)-binding Rossmann-like Domain"/>
    <property type="match status" value="1"/>
</dbReference>
<dbReference type="PANTHER" id="PTHR11092:SF0">
    <property type="entry name" value="EPIMERASE FAMILY PROTEIN SDR39U1"/>
    <property type="match status" value="1"/>
</dbReference>
<dbReference type="InterPro" id="IPR010099">
    <property type="entry name" value="SDR39U1"/>
</dbReference>
<gene>
    <name evidence="4" type="ORF">Ga0061079_1118</name>
</gene>
<feature type="domain" description="DUF1731" evidence="3">
    <location>
        <begin position="254"/>
        <end position="299"/>
    </location>
</feature>
<proteinExistence type="inferred from homology"/>
<dbReference type="Pfam" id="PF08338">
    <property type="entry name" value="DUF1731"/>
    <property type="match status" value="1"/>
</dbReference>
<protein>
    <recommendedName>
        <fullName evidence="6">TIGR01777 family protein</fullName>
    </recommendedName>
</protein>
<organism evidence="4 5">
    <name type="scientific">Apibacter mensalis</name>
    <dbReference type="NCBI Taxonomy" id="1586267"/>
    <lineage>
        <taxon>Bacteria</taxon>
        <taxon>Pseudomonadati</taxon>
        <taxon>Bacteroidota</taxon>
        <taxon>Flavobacteriia</taxon>
        <taxon>Flavobacteriales</taxon>
        <taxon>Weeksellaceae</taxon>
        <taxon>Apibacter</taxon>
    </lineage>
</organism>
<dbReference type="Proteomes" id="UP000182761">
    <property type="component" value="Unassembled WGS sequence"/>
</dbReference>
<evidence type="ECO:0000313" key="5">
    <source>
        <dbReference type="Proteomes" id="UP000182761"/>
    </source>
</evidence>
<evidence type="ECO:0000256" key="1">
    <source>
        <dbReference type="ARBA" id="ARBA00009353"/>
    </source>
</evidence>
<evidence type="ECO:0000313" key="4">
    <source>
        <dbReference type="EMBL" id="CVK16816.1"/>
    </source>
</evidence>
<reference evidence="4 5" key="1">
    <citation type="submission" date="2016-01" db="EMBL/GenBank/DDBJ databases">
        <authorList>
            <person name="McClelland M."/>
            <person name="Jain A."/>
            <person name="Saraogi P."/>
            <person name="Mendelson R."/>
            <person name="Westerman R."/>
            <person name="SanMiguel P."/>
            <person name="Csonka L."/>
        </authorList>
    </citation>
    <scope>NUCLEOTIDE SEQUENCE [LARGE SCALE GENOMIC DNA]</scope>
    <source>
        <strain evidence="4 5">R-53146</strain>
    </source>
</reference>
<dbReference type="EMBL" id="FCOR01000011">
    <property type="protein sequence ID" value="CVK16816.1"/>
    <property type="molecule type" value="Genomic_DNA"/>
</dbReference>
<dbReference type="STRING" id="1586267.GCA_001418685_01681"/>
<dbReference type="AlphaFoldDB" id="A0A0X3AR11"/>
<dbReference type="OrthoDB" id="9801773at2"/>
<sequence length="301" mass="33804">MEEKEIILITGSHGAVANQLSSLLENYSLRYLTRKKTKPNEYEWNIEKQIMDPSALEGVKHIVHLAGAGIADGRWSDERKKVIMSSRVDSARLILKNLKDRDQKISTFISGSATGYYGTITSDKIYKESDSKGNDFLSEVCYQWELAADDFLNQNIADRVVKIRTGISLSKNEKGVLNKIKKMVNYYVGARLGSGKQYIPWIHIYDLCSLYKYAIVNEGLQGTYNGVAPCYITNKDLTVAIARKLNKPLFLPNIPGFLLRMLFGEVSSLLLEGSRISSEKICATGFTFRYSDLSNALDSLL</sequence>
<evidence type="ECO:0008006" key="6">
    <source>
        <dbReference type="Google" id="ProtNLM"/>
    </source>
</evidence>